<evidence type="ECO:0000259" key="2">
    <source>
        <dbReference type="Pfam" id="PF13472"/>
    </source>
</evidence>
<dbReference type="Pfam" id="PF13472">
    <property type="entry name" value="Lipase_GDSL_2"/>
    <property type="match status" value="1"/>
</dbReference>
<dbReference type="PANTHER" id="PTHR30383">
    <property type="entry name" value="THIOESTERASE 1/PROTEASE 1/LYSOPHOSPHOLIPASE L1"/>
    <property type="match status" value="1"/>
</dbReference>
<reference evidence="3 4" key="1">
    <citation type="submission" date="2019-11" db="EMBL/GenBank/DDBJ databases">
        <authorList>
            <person name="Im W.T."/>
        </authorList>
    </citation>
    <scope>NUCLEOTIDE SEQUENCE [LARGE SCALE GENOMIC DNA]</scope>
    <source>
        <strain evidence="3 4">SB-02</strain>
    </source>
</reference>
<keyword evidence="1" id="KW-0732">Signal</keyword>
<feature type="signal peptide" evidence="1">
    <location>
        <begin position="1"/>
        <end position="21"/>
    </location>
</feature>
<gene>
    <name evidence="3" type="ORF">GLV81_00825</name>
</gene>
<dbReference type="Proteomes" id="UP000426027">
    <property type="component" value="Chromosome"/>
</dbReference>
<dbReference type="KEGG" id="fls:GLV81_00825"/>
<feature type="chain" id="PRO_5026090686" evidence="1">
    <location>
        <begin position="22"/>
        <end position="219"/>
    </location>
</feature>
<dbReference type="EMBL" id="CP046566">
    <property type="protein sequence ID" value="QGW29940.1"/>
    <property type="molecule type" value="Genomic_DNA"/>
</dbReference>
<dbReference type="Gene3D" id="3.40.50.1110">
    <property type="entry name" value="SGNH hydrolase"/>
    <property type="match status" value="1"/>
</dbReference>
<dbReference type="PANTHER" id="PTHR30383:SF5">
    <property type="entry name" value="SGNH HYDROLASE-TYPE ESTERASE DOMAIN-CONTAINING PROTEIN"/>
    <property type="match status" value="1"/>
</dbReference>
<feature type="domain" description="SGNH hydrolase-type esterase" evidence="2">
    <location>
        <begin position="58"/>
        <end position="207"/>
    </location>
</feature>
<name>A0A6I6GHL2_9BACT</name>
<organism evidence="3 4">
    <name type="scientific">Phnomibacter ginsenosidimutans</name>
    <dbReference type="NCBI Taxonomy" id="2676868"/>
    <lineage>
        <taxon>Bacteria</taxon>
        <taxon>Pseudomonadati</taxon>
        <taxon>Bacteroidota</taxon>
        <taxon>Chitinophagia</taxon>
        <taxon>Chitinophagales</taxon>
        <taxon>Chitinophagaceae</taxon>
        <taxon>Phnomibacter</taxon>
    </lineage>
</organism>
<dbReference type="SUPFAM" id="SSF52266">
    <property type="entry name" value="SGNH hydrolase"/>
    <property type="match status" value="1"/>
</dbReference>
<dbReference type="GO" id="GO:0004622">
    <property type="term" value="F:phosphatidylcholine lysophospholipase activity"/>
    <property type="evidence" value="ECO:0007669"/>
    <property type="project" value="TreeGrafter"/>
</dbReference>
<evidence type="ECO:0000313" key="3">
    <source>
        <dbReference type="EMBL" id="QGW29940.1"/>
    </source>
</evidence>
<accession>A0A6I6GHL2</accession>
<dbReference type="InterPro" id="IPR051532">
    <property type="entry name" value="Ester_Hydrolysis_Enzymes"/>
</dbReference>
<keyword evidence="4" id="KW-1185">Reference proteome</keyword>
<dbReference type="AlphaFoldDB" id="A0A6I6GHL2"/>
<proteinExistence type="predicted"/>
<evidence type="ECO:0000256" key="1">
    <source>
        <dbReference type="SAM" id="SignalP"/>
    </source>
</evidence>
<dbReference type="InterPro" id="IPR013830">
    <property type="entry name" value="SGNH_hydro"/>
</dbReference>
<sequence>MVLQAVCVTLLLTCMSIFAQAQPFAKEVAAFQQQDSLAFPAKNQILLIGSSSFTLWKDVQQYFPEYPILNRAFGGSTLADVWRYRQQIIAPYQPRQIIVYCGENDFAASDTVTVTTVVNRFTQLFAYIRSVYPKVPVAYVSMKPSPSRRHLLAKYQAANTAIQQWLATQKRTAFIDVYQPMIQSNGEPLPHIFLKDSLHMNAQGYAIWQQYMKPVLRKK</sequence>
<evidence type="ECO:0000313" key="4">
    <source>
        <dbReference type="Proteomes" id="UP000426027"/>
    </source>
</evidence>
<dbReference type="InterPro" id="IPR036514">
    <property type="entry name" value="SGNH_hydro_sf"/>
</dbReference>
<protein>
    <submittedName>
        <fullName evidence="3">G-D-S-L family lipolytic protein</fullName>
    </submittedName>
</protein>